<evidence type="ECO:0000259" key="4">
    <source>
        <dbReference type="Pfam" id="PF18741"/>
    </source>
</evidence>
<dbReference type="RefSeq" id="WP_091679016.1">
    <property type="nucleotide sequence ID" value="NZ_FOSN01000003.1"/>
</dbReference>
<evidence type="ECO:0000256" key="1">
    <source>
        <dbReference type="SAM" id="MobiDB-lite"/>
    </source>
</evidence>
<dbReference type="OrthoDB" id="9757917at2"/>
<dbReference type="FunFam" id="3.40.960.10:FF:000002">
    <property type="entry name" value="DNA helicase related protein"/>
    <property type="match status" value="1"/>
</dbReference>
<dbReference type="InterPro" id="IPR011335">
    <property type="entry name" value="Restrct_endonuc-II-like"/>
</dbReference>
<dbReference type="Gene3D" id="3.40.960.10">
    <property type="entry name" value="VSR Endonuclease"/>
    <property type="match status" value="1"/>
</dbReference>
<dbReference type="Pfam" id="PF13087">
    <property type="entry name" value="AAA_12"/>
    <property type="match status" value="1"/>
</dbReference>
<evidence type="ECO:0000313" key="6">
    <source>
        <dbReference type="Proteomes" id="UP000198755"/>
    </source>
</evidence>
<dbReference type="InterPro" id="IPR025103">
    <property type="entry name" value="DUF4011"/>
</dbReference>
<dbReference type="Pfam" id="PF13086">
    <property type="entry name" value="AAA_11"/>
    <property type="match status" value="2"/>
</dbReference>
<feature type="region of interest" description="Disordered" evidence="1">
    <location>
        <begin position="1"/>
        <end position="23"/>
    </location>
</feature>
<dbReference type="Proteomes" id="UP000198755">
    <property type="component" value="Unassembled WGS sequence"/>
</dbReference>
<dbReference type="InterPro" id="IPR041677">
    <property type="entry name" value="DNA2/NAM7_AAA_11"/>
</dbReference>
<protein>
    <submittedName>
        <fullName evidence="5">AAA domain-containing protein</fullName>
    </submittedName>
</protein>
<evidence type="ECO:0000259" key="3">
    <source>
        <dbReference type="Pfam" id="PF13087"/>
    </source>
</evidence>
<sequence>MGQITSIKAARKTNQSEAAEGHLEKSLAEARHKLIETGTRNRLIHTPRGARRTRSLSIAAASSDAIFATLVRDMKPLRFASAEKKSEAEQPIVKLKAARAPAQRAMFSNGAVLQTALSQDSLQNCLRAIHHDAITAEEERGVNILFLAIGFLRWFEDENSDVARHAPLVLVPVNLLRDAKRETFELKFRDDEITTNRAIQERLRSNFGVMLPGLPEGEDWLPRDYFADIVNAVALKRRWSVDFDGLELGFYSFSKMMMMMRDLDPANWPGNTLIEHPLLRGVLCEGFPCDPPALPETARLDEILKPRDIIHVVEADSSQTCIVETVRAGRNLVVQGPPGTGKSQTITNIIAGAVHSGKSVLFVAEKMAALNVVHDRLAKAGLEDICLELHSRTLNKRLVADRLNRTLQTLTHPPADDDAAEQLTIARDRLNHVAERLHSPIGDTGMTPYQSLAIQIASAGEGVSPDIRIVEEALGWDEPAYEERRALTLRLADVTSSAGPLEDHVYFGVRNVKLQPNDFNRLVPKLKALAATAEAAANAAVKMAGCLGYEQAPTVAALETLIRIFELIGRLPQGGETIAAAIATAPSLRRIAKAAAAGVRWRKHKAPYHRIFHPAAWTTPVEHLRGPIARGAEWPLTRLGRGYREAARTLASLLAVPLPRSPAARMVLVEALIKGQALSTELVAEARLLADVLGDAWRGKRTDFVLIHAVARTIEALRATEPKVSFERITLLARIGGAETVAEDLASELSGLLDALNDAIHALDLDVGLVFHTNCIEKVDLGALARRAALWAAHPDRFAGWVRLANADGQLRAAGPAAIADALGCERLDPALASRQIETAFAEACWKRAVEADPDLGAFEGAQHRALIDRFAALENLRRDHTMRNIKAKHQAAIPRGAVGAMGVIRDEIGRKRNHMPLRKLMRSAGDVIQKIKPVFLMSPLSVAEFLPPGSVEFDLLVIDEASQMRPVDALGLIARSRQIVVVGDAKQLPPTRFFDRLVDDDVEPAEDDEPKASRASGVAPAADLESILTLCEARGLETRMLRWHYRSRHPSLIEVSNAEFYHRLIMPPAPAPRSKTEGLVARRVAGAYDRGGLRTNVIEAEAIADAAAEHARTRPRQSLGIITFSTVQRNLIADRIEARRRGDPVLDAFLRDGGREEAFVKNLENVQGDEREVILISICYGPRDAGQPLDSMAFGPISTEGGERRVNVLFTRARTRCEVFVSFGSGDINLERATGEGPRVLKRFLHFAETGILEQPVSATQEFDSPFEATVAAAIENMGYKVDPQVGSAGFKIDLAVRDPSDPGRYMLAVECDGATYHSALWARERDRLRQQVLEGMGWRIYRIWSTDWFYRRGEQLEKLKAALDAAKAAQINKS</sequence>
<dbReference type="SUPFAM" id="SSF52980">
    <property type="entry name" value="Restriction endonuclease-like"/>
    <property type="match status" value="1"/>
</dbReference>
<evidence type="ECO:0000259" key="2">
    <source>
        <dbReference type="Pfam" id="PF13086"/>
    </source>
</evidence>
<dbReference type="InterPro" id="IPR049468">
    <property type="entry name" value="Restrct_endonuc-II-like_dom"/>
</dbReference>
<dbReference type="Pfam" id="PF13195">
    <property type="entry name" value="DUF4011"/>
    <property type="match status" value="1"/>
</dbReference>
<dbReference type="Gene3D" id="3.40.50.300">
    <property type="entry name" value="P-loop containing nucleotide triphosphate hydrolases"/>
    <property type="match status" value="3"/>
</dbReference>
<feature type="domain" description="DNA2/NAM7 helicase helicase" evidence="2">
    <location>
        <begin position="953"/>
        <end position="992"/>
    </location>
</feature>
<evidence type="ECO:0000313" key="5">
    <source>
        <dbReference type="EMBL" id="SFK17267.1"/>
    </source>
</evidence>
<proteinExistence type="predicted"/>
<gene>
    <name evidence="5" type="ORF">SAMN05444581_10333</name>
</gene>
<dbReference type="EMBL" id="FOSN01000003">
    <property type="protein sequence ID" value="SFK17267.1"/>
    <property type="molecule type" value="Genomic_DNA"/>
</dbReference>
<dbReference type="InterPro" id="IPR045055">
    <property type="entry name" value="DNA2/NAM7-like"/>
</dbReference>
<dbReference type="PANTHER" id="PTHR10887:SF530">
    <property type="entry name" value="SUPERFAMILY I DNA HELICASES"/>
    <property type="match status" value="1"/>
</dbReference>
<feature type="compositionally biased region" description="Polar residues" evidence="1">
    <location>
        <begin position="1"/>
        <end position="17"/>
    </location>
</feature>
<reference evidence="5 6" key="1">
    <citation type="submission" date="2016-10" db="EMBL/GenBank/DDBJ databases">
        <authorList>
            <person name="de Groot N.N."/>
        </authorList>
    </citation>
    <scope>NUCLEOTIDE SEQUENCE [LARGE SCALE GENOMIC DNA]</scope>
    <source>
        <strain evidence="5 6">NE2</strain>
    </source>
</reference>
<dbReference type="Pfam" id="PF18741">
    <property type="entry name" value="MTES_1575"/>
    <property type="match status" value="1"/>
</dbReference>
<name>A0A1I3XCN9_9HYPH</name>
<keyword evidence="6" id="KW-1185">Reference proteome</keyword>
<feature type="domain" description="DNA2/NAM7 helicase-like C-terminal" evidence="3">
    <location>
        <begin position="1033"/>
        <end position="1220"/>
    </location>
</feature>
<feature type="domain" description="DNA2/NAM7 helicase helicase" evidence="2">
    <location>
        <begin position="317"/>
        <end position="379"/>
    </location>
</feature>
<dbReference type="SUPFAM" id="SSF52540">
    <property type="entry name" value="P-loop containing nucleoside triphosphate hydrolases"/>
    <property type="match status" value="1"/>
</dbReference>
<dbReference type="STRING" id="1612308.SAMN05444581_10333"/>
<dbReference type="GO" id="GO:0004386">
    <property type="term" value="F:helicase activity"/>
    <property type="evidence" value="ECO:0007669"/>
    <property type="project" value="InterPro"/>
</dbReference>
<dbReference type="InterPro" id="IPR027417">
    <property type="entry name" value="P-loop_NTPase"/>
</dbReference>
<organism evidence="5 6">
    <name type="scientific">Methylocapsa palsarum</name>
    <dbReference type="NCBI Taxonomy" id="1612308"/>
    <lineage>
        <taxon>Bacteria</taxon>
        <taxon>Pseudomonadati</taxon>
        <taxon>Pseudomonadota</taxon>
        <taxon>Alphaproteobacteria</taxon>
        <taxon>Hyphomicrobiales</taxon>
        <taxon>Beijerinckiaceae</taxon>
        <taxon>Methylocapsa</taxon>
    </lineage>
</organism>
<accession>A0A1I3XCN9</accession>
<dbReference type="PANTHER" id="PTHR10887">
    <property type="entry name" value="DNA2/NAM7 HELICASE FAMILY"/>
    <property type="match status" value="1"/>
</dbReference>
<feature type="domain" description="Restriction endonuclease type II-like" evidence="4">
    <location>
        <begin position="1268"/>
        <end position="1365"/>
    </location>
</feature>
<dbReference type="InterPro" id="IPR041679">
    <property type="entry name" value="DNA2/NAM7-like_C"/>
</dbReference>